<proteinExistence type="predicted"/>
<evidence type="ECO:0000256" key="2">
    <source>
        <dbReference type="SAM" id="Coils"/>
    </source>
</evidence>
<evidence type="ECO:0000256" key="1">
    <source>
        <dbReference type="PROSITE-ProRule" id="PRU00473"/>
    </source>
</evidence>
<feature type="coiled-coil region" evidence="2">
    <location>
        <begin position="29"/>
        <end position="87"/>
    </location>
</feature>
<sequence length="237" mass="26040">MKNIRFASSAMALVFGVTLLGSCVSSKKYKELEASKNALEQEKTAAERNLEKANADLRDRDAKLAQYQQQIAQKERILNELRSAVNEALAGFQEQGLTVAVRDGKVYVTMPEKLLFATGSTKVNPSGQAALSKLASAVKSHRDTEIIVEGHTDDVAVASNNITYKDNWDLSVLRATEITRLLVNNGVPPQMIVPAGRGQFTPVAMTRTPEARQSNRRTEIILAPNFEKILQLLQSSN</sequence>
<dbReference type="PROSITE" id="PS51123">
    <property type="entry name" value="OMPA_2"/>
    <property type="match status" value="1"/>
</dbReference>
<reference evidence="5" key="1">
    <citation type="journal article" date="2019" name="Int. J. Syst. Evol. Microbiol.">
        <title>The Global Catalogue of Microorganisms (GCM) 10K type strain sequencing project: providing services to taxonomists for standard genome sequencing and annotation.</title>
        <authorList>
            <consortium name="The Broad Institute Genomics Platform"/>
            <consortium name="The Broad Institute Genome Sequencing Center for Infectious Disease"/>
            <person name="Wu L."/>
            <person name="Ma J."/>
        </authorList>
    </citation>
    <scope>NUCLEOTIDE SEQUENCE [LARGE SCALE GENOMIC DNA]</scope>
    <source>
        <strain evidence="5">CGMCC 4.7393</strain>
    </source>
</reference>
<dbReference type="InterPro" id="IPR006665">
    <property type="entry name" value="OmpA-like"/>
</dbReference>
<dbReference type="PROSITE" id="PS51257">
    <property type="entry name" value="PROKAR_LIPOPROTEIN"/>
    <property type="match status" value="1"/>
</dbReference>
<dbReference type="Pfam" id="PF00691">
    <property type="entry name" value="OmpA"/>
    <property type="match status" value="1"/>
</dbReference>
<name>A0ABW2DL98_9BACT</name>
<evidence type="ECO:0000259" key="3">
    <source>
        <dbReference type="PROSITE" id="PS51123"/>
    </source>
</evidence>
<keyword evidence="1" id="KW-0472">Membrane</keyword>
<dbReference type="RefSeq" id="WP_066619343.1">
    <property type="nucleotide sequence ID" value="NZ_JBHSYQ010000003.1"/>
</dbReference>
<dbReference type="InterPro" id="IPR050330">
    <property type="entry name" value="Bact_OuterMem_StrucFunc"/>
</dbReference>
<gene>
    <name evidence="4" type="ORF">ACFQHR_07530</name>
</gene>
<feature type="domain" description="OmpA-like" evidence="3">
    <location>
        <begin position="103"/>
        <end position="226"/>
    </location>
</feature>
<dbReference type="EMBL" id="JBHSYQ010000003">
    <property type="protein sequence ID" value="MFC6997469.1"/>
    <property type="molecule type" value="Genomic_DNA"/>
</dbReference>
<dbReference type="InterPro" id="IPR036737">
    <property type="entry name" value="OmpA-like_sf"/>
</dbReference>
<accession>A0ABW2DL98</accession>
<organism evidence="4 5">
    <name type="scientific">Rufibacter roseus</name>
    <dbReference type="NCBI Taxonomy" id="1567108"/>
    <lineage>
        <taxon>Bacteria</taxon>
        <taxon>Pseudomonadati</taxon>
        <taxon>Bacteroidota</taxon>
        <taxon>Cytophagia</taxon>
        <taxon>Cytophagales</taxon>
        <taxon>Hymenobacteraceae</taxon>
        <taxon>Rufibacter</taxon>
    </lineage>
</organism>
<dbReference type="PANTHER" id="PTHR30329">
    <property type="entry name" value="STATOR ELEMENT OF FLAGELLAR MOTOR COMPLEX"/>
    <property type="match status" value="1"/>
</dbReference>
<dbReference type="Gene3D" id="3.30.1330.60">
    <property type="entry name" value="OmpA-like domain"/>
    <property type="match status" value="1"/>
</dbReference>
<dbReference type="PANTHER" id="PTHR30329:SF21">
    <property type="entry name" value="LIPOPROTEIN YIAD-RELATED"/>
    <property type="match status" value="1"/>
</dbReference>
<dbReference type="CDD" id="cd07185">
    <property type="entry name" value="OmpA_C-like"/>
    <property type="match status" value="1"/>
</dbReference>
<dbReference type="Proteomes" id="UP001596405">
    <property type="component" value="Unassembled WGS sequence"/>
</dbReference>
<comment type="caution">
    <text evidence="4">The sequence shown here is derived from an EMBL/GenBank/DDBJ whole genome shotgun (WGS) entry which is preliminary data.</text>
</comment>
<dbReference type="SUPFAM" id="SSF103088">
    <property type="entry name" value="OmpA-like"/>
    <property type="match status" value="1"/>
</dbReference>
<keyword evidence="5" id="KW-1185">Reference proteome</keyword>
<evidence type="ECO:0000313" key="4">
    <source>
        <dbReference type="EMBL" id="MFC6997469.1"/>
    </source>
</evidence>
<keyword evidence="2" id="KW-0175">Coiled coil</keyword>
<protein>
    <submittedName>
        <fullName evidence="4">OmpA family protein</fullName>
    </submittedName>
</protein>
<evidence type="ECO:0000313" key="5">
    <source>
        <dbReference type="Proteomes" id="UP001596405"/>
    </source>
</evidence>